<evidence type="ECO:0000313" key="2">
    <source>
        <dbReference type="Proteomes" id="UP001523550"/>
    </source>
</evidence>
<protein>
    <submittedName>
        <fullName evidence="1">Uncharacterized protein</fullName>
    </submittedName>
</protein>
<dbReference type="Proteomes" id="UP001523550">
    <property type="component" value="Unassembled WGS sequence"/>
</dbReference>
<proteinExistence type="predicted"/>
<comment type="caution">
    <text evidence="1">The sequence shown here is derived from an EMBL/GenBank/DDBJ whole genome shotgun (WGS) entry which is preliminary data.</text>
</comment>
<name>A0ABT1G9M8_9GAMM</name>
<evidence type="ECO:0000313" key="1">
    <source>
        <dbReference type="EMBL" id="MCP1728030.1"/>
    </source>
</evidence>
<gene>
    <name evidence="1" type="ORF">J2T60_002030</name>
</gene>
<reference evidence="1 2" key="1">
    <citation type="submission" date="2022-03" db="EMBL/GenBank/DDBJ databases">
        <title>Genomic Encyclopedia of Type Strains, Phase III (KMG-III): the genomes of soil and plant-associated and newly described type strains.</title>
        <authorList>
            <person name="Whitman W."/>
        </authorList>
    </citation>
    <scope>NUCLEOTIDE SEQUENCE [LARGE SCALE GENOMIC DNA]</scope>
    <source>
        <strain evidence="1 2">BSker1</strain>
    </source>
</reference>
<dbReference type="EMBL" id="JALJYF010000002">
    <property type="protein sequence ID" value="MCP1728030.1"/>
    <property type="molecule type" value="Genomic_DNA"/>
</dbReference>
<accession>A0ABT1G9M8</accession>
<sequence length="30" mass="3325">MDVSLSTVPADMETEETIARVAEYVSLTEH</sequence>
<keyword evidence="2" id="KW-1185">Reference proteome</keyword>
<organism evidence="1 2">
    <name type="scientific">Natronospira proteinivora</name>
    <dbReference type="NCBI Taxonomy" id="1807133"/>
    <lineage>
        <taxon>Bacteria</taxon>
        <taxon>Pseudomonadati</taxon>
        <taxon>Pseudomonadota</taxon>
        <taxon>Gammaproteobacteria</taxon>
        <taxon>Natronospirales</taxon>
        <taxon>Natronospiraceae</taxon>
        <taxon>Natronospira</taxon>
    </lineage>
</organism>